<protein>
    <recommendedName>
        <fullName evidence="1">PiggyBac transposable element-derived protein domain-containing protein</fullName>
    </recommendedName>
</protein>
<dbReference type="InterPro" id="IPR052638">
    <property type="entry name" value="PiggyBac_TE-derived"/>
</dbReference>
<dbReference type="InterPro" id="IPR029526">
    <property type="entry name" value="PGBD"/>
</dbReference>
<sequence length="320" mass="37239">MWRCSHSVLVQYLSKNEPRQIWTNNPIRFYGRRYGTLNLAADDLANSTHQDISVVIIPPDVDYQTDTEDIDEDDLSPKTFQMIKTPVEIFEKFFDDEVIDFITGQTNLYAFQNNNHQFRAANEQTKQKKFQQFGIFHKDLSIDEAMIKYFGHHSSRQFIRGKPVRFGYKDWMLCSSTGYCYNFDTYCGAAVGNQKFSSLPLGSRVVLQMLDIVDVPTDHKIFFDNYFTSYNLMQTLKAKGFQATGTAREKPHKKMSLASFQYNEKKKDRGFFEIALTEPACYFLLNEKDNNVVTMASNYDSIEPLFKGKKRWCAVSKRKN</sequence>
<evidence type="ECO:0000313" key="3">
    <source>
        <dbReference type="Proteomes" id="UP001162164"/>
    </source>
</evidence>
<dbReference type="Proteomes" id="UP001162164">
    <property type="component" value="Unassembled WGS sequence"/>
</dbReference>
<evidence type="ECO:0000259" key="1">
    <source>
        <dbReference type="Pfam" id="PF13843"/>
    </source>
</evidence>
<organism evidence="2 3">
    <name type="scientific">Molorchus minor</name>
    <dbReference type="NCBI Taxonomy" id="1323400"/>
    <lineage>
        <taxon>Eukaryota</taxon>
        <taxon>Metazoa</taxon>
        <taxon>Ecdysozoa</taxon>
        <taxon>Arthropoda</taxon>
        <taxon>Hexapoda</taxon>
        <taxon>Insecta</taxon>
        <taxon>Pterygota</taxon>
        <taxon>Neoptera</taxon>
        <taxon>Endopterygota</taxon>
        <taxon>Coleoptera</taxon>
        <taxon>Polyphaga</taxon>
        <taxon>Cucujiformia</taxon>
        <taxon>Chrysomeloidea</taxon>
        <taxon>Cerambycidae</taxon>
        <taxon>Lamiinae</taxon>
        <taxon>Monochamini</taxon>
        <taxon>Molorchus</taxon>
    </lineage>
</organism>
<keyword evidence="3" id="KW-1185">Reference proteome</keyword>
<dbReference type="EMBL" id="JAPWTJ010000108">
    <property type="protein sequence ID" value="KAJ8982757.1"/>
    <property type="molecule type" value="Genomic_DNA"/>
</dbReference>
<accession>A0ABQ9JYC4</accession>
<dbReference type="PANTHER" id="PTHR47055">
    <property type="entry name" value="DDE_TNP_1_7 DOMAIN-CONTAINING PROTEIN"/>
    <property type="match status" value="1"/>
</dbReference>
<reference evidence="2" key="1">
    <citation type="journal article" date="2023" name="Insect Mol. Biol.">
        <title>Genome sequencing provides insights into the evolution of gene families encoding plant cell wall-degrading enzymes in longhorned beetles.</title>
        <authorList>
            <person name="Shin N.R."/>
            <person name="Okamura Y."/>
            <person name="Kirsch R."/>
            <person name="Pauchet Y."/>
        </authorList>
    </citation>
    <scope>NUCLEOTIDE SEQUENCE</scope>
    <source>
        <strain evidence="2">MMC_N1</strain>
    </source>
</reference>
<gene>
    <name evidence="2" type="ORF">NQ317_018169</name>
</gene>
<name>A0ABQ9JYC4_9CUCU</name>
<feature type="domain" description="PiggyBac transposable element-derived protein" evidence="1">
    <location>
        <begin position="127"/>
        <end position="313"/>
    </location>
</feature>
<comment type="caution">
    <text evidence="2">The sequence shown here is derived from an EMBL/GenBank/DDBJ whole genome shotgun (WGS) entry which is preliminary data.</text>
</comment>
<feature type="domain" description="PiggyBac transposable element-derived protein" evidence="1">
    <location>
        <begin position="85"/>
        <end position="115"/>
    </location>
</feature>
<dbReference type="PANTHER" id="PTHR47055:SF3">
    <property type="entry name" value="PHORBOL-ESTER_DAG-TYPE DOMAIN-CONTAINING PROTEIN"/>
    <property type="match status" value="1"/>
</dbReference>
<proteinExistence type="predicted"/>
<evidence type="ECO:0000313" key="2">
    <source>
        <dbReference type="EMBL" id="KAJ8982757.1"/>
    </source>
</evidence>
<dbReference type="Pfam" id="PF13843">
    <property type="entry name" value="DDE_Tnp_1_7"/>
    <property type="match status" value="2"/>
</dbReference>